<dbReference type="SUPFAM" id="SSF103473">
    <property type="entry name" value="MFS general substrate transporter"/>
    <property type="match status" value="1"/>
</dbReference>
<feature type="transmembrane region" description="Helical" evidence="5">
    <location>
        <begin position="421"/>
        <end position="442"/>
    </location>
</feature>
<evidence type="ECO:0000256" key="5">
    <source>
        <dbReference type="SAM" id="Phobius"/>
    </source>
</evidence>
<name>A0A9R1AVZ5_TRITD</name>
<evidence type="ECO:0000256" key="2">
    <source>
        <dbReference type="ARBA" id="ARBA00022692"/>
    </source>
</evidence>
<sequence length="463" mass="50364">MQMLHLEVAEEGKRSAPAKRGLLRYNSPLAQVFLTGLVCFCCCGMFNALSGLGGAGQLDHTVADDANTSLYACFTVFGILGVAANNILGPRTTLLLGALTYPLYDASFLYYNHRRSVGFPIAAGAILGAGCGLLWAAQGAIITAYPPPNRRGTYISLFLCLYNLGGVFGGLFPFSFNYHRGSEAASVNDGTYIAYMAFMLLGAALTLLILPPSKIVRDDGSKVAGVAYSSPAREGAEIIKLFGNWKMLLVLPAVWDSNFFYTYQFNNVNGVLFTLRTKGLNNVFYWGARMIGSAASGYFLDFGFTSRRKRGLVGIALAATLSTIIWGGGLANQLRYKDGKWDDLIDFKDGRRYAGPFLLFFSYGLLDAMFQSLIYWIMGALTDDSQVLSRYCGFYNAVQSAGAAVAWQVDRHKAPLISQLIVNWVLMTVSYPLLALLVFLAVKDEDSSVSLDEQGGQDVVCTN</sequence>
<feature type="transmembrane region" description="Helical" evidence="5">
    <location>
        <begin position="69"/>
        <end position="87"/>
    </location>
</feature>
<keyword evidence="7" id="KW-1185">Reference proteome</keyword>
<gene>
    <name evidence="6" type="ORF">TRITD_6Av1G010550</name>
</gene>
<feature type="transmembrane region" description="Helical" evidence="5">
    <location>
        <begin position="154"/>
        <end position="172"/>
    </location>
</feature>
<feature type="transmembrane region" description="Helical" evidence="5">
    <location>
        <begin position="312"/>
        <end position="334"/>
    </location>
</feature>
<evidence type="ECO:0000256" key="3">
    <source>
        <dbReference type="ARBA" id="ARBA00022989"/>
    </source>
</evidence>
<reference evidence="6 7" key="1">
    <citation type="submission" date="2017-09" db="EMBL/GenBank/DDBJ databases">
        <authorList>
            <consortium name="International Durum Wheat Genome Sequencing Consortium (IDWGSC)"/>
            <person name="Milanesi L."/>
        </authorList>
    </citation>
    <scope>NUCLEOTIDE SEQUENCE [LARGE SCALE GENOMIC DNA]</scope>
    <source>
        <strain evidence="7">cv. Svevo</strain>
    </source>
</reference>
<feature type="transmembrane region" description="Helical" evidence="5">
    <location>
        <begin position="117"/>
        <end position="142"/>
    </location>
</feature>
<comment type="subcellular location">
    <subcellularLocation>
        <location evidence="1">Membrane</location>
        <topology evidence="1">Multi-pass membrane protein</topology>
    </subcellularLocation>
</comment>
<dbReference type="OMA" id="VSEHAYV"/>
<evidence type="ECO:0000256" key="4">
    <source>
        <dbReference type="ARBA" id="ARBA00023136"/>
    </source>
</evidence>
<evidence type="ECO:0000313" key="7">
    <source>
        <dbReference type="Proteomes" id="UP000324705"/>
    </source>
</evidence>
<keyword evidence="4 5" id="KW-0472">Membrane</keyword>
<dbReference type="AlphaFoldDB" id="A0A9R1AVZ5"/>
<feature type="transmembrane region" description="Helical" evidence="5">
    <location>
        <begin position="29"/>
        <end position="49"/>
    </location>
</feature>
<evidence type="ECO:0008006" key="8">
    <source>
        <dbReference type="Google" id="ProtNLM"/>
    </source>
</evidence>
<dbReference type="InterPro" id="IPR010291">
    <property type="entry name" value="Ion_channel_UNC-93"/>
</dbReference>
<evidence type="ECO:0000313" key="6">
    <source>
        <dbReference type="EMBL" id="VAI42235.1"/>
    </source>
</evidence>
<dbReference type="Gene3D" id="1.20.1250.20">
    <property type="entry name" value="MFS general substrate transporter like domains"/>
    <property type="match status" value="1"/>
</dbReference>
<dbReference type="InterPro" id="IPR036259">
    <property type="entry name" value="MFS_trans_sf"/>
</dbReference>
<dbReference type="Gramene" id="TRITD6Av1G010550.1">
    <property type="protein sequence ID" value="TRITD6Av1G010550.1"/>
    <property type="gene ID" value="TRITD6Av1G010550"/>
</dbReference>
<dbReference type="GO" id="GO:0016020">
    <property type="term" value="C:membrane"/>
    <property type="evidence" value="ECO:0007669"/>
    <property type="project" value="UniProtKB-SubCell"/>
</dbReference>
<dbReference type="Pfam" id="PF05978">
    <property type="entry name" value="UNC-93"/>
    <property type="match status" value="1"/>
</dbReference>
<evidence type="ECO:0000256" key="1">
    <source>
        <dbReference type="ARBA" id="ARBA00004141"/>
    </source>
</evidence>
<dbReference type="InterPro" id="IPR051617">
    <property type="entry name" value="UNC-93-like_regulator"/>
</dbReference>
<protein>
    <recommendedName>
        <fullName evidence="8">UNC93-like protein 1</fullName>
    </recommendedName>
</protein>
<dbReference type="PANTHER" id="PTHR23294:SF58">
    <property type="entry name" value="MAJOR FACILITATOR SUPERFAMILY (MFS) PROFILE DOMAIN-CONTAINING PROTEIN"/>
    <property type="match status" value="1"/>
</dbReference>
<proteinExistence type="predicted"/>
<feature type="transmembrane region" description="Helical" evidence="5">
    <location>
        <begin position="283"/>
        <end position="300"/>
    </location>
</feature>
<feature type="transmembrane region" description="Helical" evidence="5">
    <location>
        <begin position="247"/>
        <end position="263"/>
    </location>
</feature>
<dbReference type="Proteomes" id="UP000324705">
    <property type="component" value="Chromosome 6A"/>
</dbReference>
<organism evidence="6 7">
    <name type="scientific">Triticum turgidum subsp. durum</name>
    <name type="common">Durum wheat</name>
    <name type="synonym">Triticum durum</name>
    <dbReference type="NCBI Taxonomy" id="4567"/>
    <lineage>
        <taxon>Eukaryota</taxon>
        <taxon>Viridiplantae</taxon>
        <taxon>Streptophyta</taxon>
        <taxon>Embryophyta</taxon>
        <taxon>Tracheophyta</taxon>
        <taxon>Spermatophyta</taxon>
        <taxon>Magnoliopsida</taxon>
        <taxon>Liliopsida</taxon>
        <taxon>Poales</taxon>
        <taxon>Poaceae</taxon>
        <taxon>BOP clade</taxon>
        <taxon>Pooideae</taxon>
        <taxon>Triticodae</taxon>
        <taxon>Triticeae</taxon>
        <taxon>Triticinae</taxon>
        <taxon>Triticum</taxon>
    </lineage>
</organism>
<keyword evidence="2 5" id="KW-0812">Transmembrane</keyword>
<keyword evidence="3 5" id="KW-1133">Transmembrane helix</keyword>
<dbReference type="EMBL" id="LT934121">
    <property type="protein sequence ID" value="VAI42235.1"/>
    <property type="molecule type" value="Genomic_DNA"/>
</dbReference>
<feature type="transmembrane region" description="Helical" evidence="5">
    <location>
        <begin position="354"/>
        <end position="376"/>
    </location>
</feature>
<feature type="transmembrane region" description="Helical" evidence="5">
    <location>
        <begin position="192"/>
        <end position="210"/>
    </location>
</feature>
<accession>A0A9R1AVZ5</accession>
<dbReference type="PANTHER" id="PTHR23294">
    <property type="entry name" value="ET TRANSLATION PRODUCT-RELATED"/>
    <property type="match status" value="1"/>
</dbReference>